<dbReference type="GO" id="GO:0009535">
    <property type="term" value="C:chloroplast thylakoid membrane"/>
    <property type="evidence" value="ECO:0007669"/>
    <property type="project" value="TreeGrafter"/>
</dbReference>
<dbReference type="PANTHER" id="PTHR37240">
    <property type="entry name" value="PREPROTEIN TRANSLOCASE SUBUNIT SECE1"/>
    <property type="match status" value="1"/>
</dbReference>
<evidence type="ECO:0000313" key="4">
    <source>
        <dbReference type="RefSeq" id="XP_010912746.1"/>
    </source>
</evidence>
<keyword evidence="2" id="KW-0812">Transmembrane</keyword>
<keyword evidence="2" id="KW-1133">Transmembrane helix</keyword>
<sequence>MRLCWIQTTHRHRVCGCERAWGSMIVLCFSRLLPQTPPPPRATFSRPARLVHRLIQIRPPPSRLPPVLAFTSVRRPSRSSAQKNDGSSETLEEEDAAAGEETSGKKTESAEQTEQLKEMMEARRKKSSSAPDLWGGVAEEVREIEWPAFGRVLGTTGVVLAVIAGSSIALLTVNAILAEISDSFFAGKGVQDFF</sequence>
<dbReference type="AlphaFoldDB" id="A0A6I9QP43"/>
<feature type="compositionally biased region" description="Polar residues" evidence="1">
    <location>
        <begin position="78"/>
        <end position="89"/>
    </location>
</feature>
<reference evidence="4" key="1">
    <citation type="submission" date="2025-08" db="UniProtKB">
        <authorList>
            <consortium name="RefSeq"/>
        </authorList>
    </citation>
    <scope>IDENTIFICATION</scope>
</reference>
<keyword evidence="2" id="KW-0472">Membrane</keyword>
<dbReference type="GeneID" id="105038595"/>
<dbReference type="OrthoDB" id="1937988at2759"/>
<feature type="transmembrane region" description="Helical" evidence="2">
    <location>
        <begin position="152"/>
        <end position="177"/>
    </location>
</feature>
<keyword evidence="3" id="KW-1185">Reference proteome</keyword>
<name>A0A6I9QP43_ELAGV</name>
<proteinExistence type="predicted"/>
<dbReference type="KEGG" id="egu:105038595"/>
<feature type="region of interest" description="Disordered" evidence="1">
    <location>
        <begin position="66"/>
        <end position="113"/>
    </location>
</feature>
<feature type="compositionally biased region" description="Basic and acidic residues" evidence="1">
    <location>
        <begin position="102"/>
        <end position="113"/>
    </location>
</feature>
<dbReference type="Proteomes" id="UP000504607">
    <property type="component" value="Chromosome 2"/>
</dbReference>
<gene>
    <name evidence="4" type="primary">LOC105038595</name>
</gene>
<accession>A0A6I9QP43</accession>
<dbReference type="InterPro" id="IPR055330">
    <property type="entry name" value="SECE1-like"/>
</dbReference>
<evidence type="ECO:0000256" key="1">
    <source>
        <dbReference type="SAM" id="MobiDB-lite"/>
    </source>
</evidence>
<evidence type="ECO:0000256" key="2">
    <source>
        <dbReference type="SAM" id="Phobius"/>
    </source>
</evidence>
<dbReference type="PANTHER" id="PTHR37240:SF1">
    <property type="entry name" value="PREPROTEIN TRANSLOCASE SUBUNIT SECE1"/>
    <property type="match status" value="1"/>
</dbReference>
<evidence type="ECO:0000313" key="3">
    <source>
        <dbReference type="Proteomes" id="UP000504607"/>
    </source>
</evidence>
<dbReference type="InParanoid" id="A0A6I9QP43"/>
<organism evidence="3 4">
    <name type="scientific">Elaeis guineensis var. tenera</name>
    <name type="common">Oil palm</name>
    <dbReference type="NCBI Taxonomy" id="51953"/>
    <lineage>
        <taxon>Eukaryota</taxon>
        <taxon>Viridiplantae</taxon>
        <taxon>Streptophyta</taxon>
        <taxon>Embryophyta</taxon>
        <taxon>Tracheophyta</taxon>
        <taxon>Spermatophyta</taxon>
        <taxon>Magnoliopsida</taxon>
        <taxon>Liliopsida</taxon>
        <taxon>Arecaceae</taxon>
        <taxon>Arecoideae</taxon>
        <taxon>Cocoseae</taxon>
        <taxon>Elaeidinae</taxon>
        <taxon>Elaeis</taxon>
    </lineage>
</organism>
<protein>
    <submittedName>
        <fullName evidence="4">Preprotein translocase subunit SECE1</fullName>
    </submittedName>
</protein>
<dbReference type="RefSeq" id="XP_010912746.1">
    <property type="nucleotide sequence ID" value="XM_010914444.3"/>
</dbReference>